<organism evidence="7 8">
    <name type="scientific">Flavisolibacter tropicus</name>
    <dbReference type="NCBI Taxonomy" id="1492898"/>
    <lineage>
        <taxon>Bacteria</taxon>
        <taxon>Pseudomonadati</taxon>
        <taxon>Bacteroidota</taxon>
        <taxon>Chitinophagia</taxon>
        <taxon>Chitinophagales</taxon>
        <taxon>Chitinophagaceae</taxon>
        <taxon>Flavisolibacter</taxon>
    </lineage>
</organism>
<dbReference type="CDD" id="cd02440">
    <property type="entry name" value="AdoMet_MTases"/>
    <property type="match status" value="1"/>
</dbReference>
<dbReference type="InterPro" id="IPR029063">
    <property type="entry name" value="SAM-dependent_MTases_sf"/>
</dbReference>
<evidence type="ECO:0000256" key="6">
    <source>
        <dbReference type="HAMAP-Rule" id="MF_00074"/>
    </source>
</evidence>
<evidence type="ECO:0000256" key="5">
    <source>
        <dbReference type="ARBA" id="ARBA00022691"/>
    </source>
</evidence>
<dbReference type="Pfam" id="PF02527">
    <property type="entry name" value="GidB"/>
    <property type="match status" value="1"/>
</dbReference>
<reference evidence="7 8" key="2">
    <citation type="journal article" date="2016" name="Int. J. Syst. Evol. Microbiol.">
        <title>Flavisolibacter tropicus sp. nov., isolated from tropical soil.</title>
        <authorList>
            <person name="Lee J.J."/>
            <person name="Kang M.S."/>
            <person name="Kim G.S."/>
            <person name="Lee C.S."/>
            <person name="Lim S."/>
            <person name="Lee J."/>
            <person name="Roh S.H."/>
            <person name="Kang H."/>
            <person name="Ha J.M."/>
            <person name="Bae S."/>
            <person name="Jung H.Y."/>
            <person name="Kim M.K."/>
        </authorList>
    </citation>
    <scope>NUCLEOTIDE SEQUENCE [LARGE SCALE GENOMIC DNA]</scope>
    <source>
        <strain evidence="7 8">LCS9</strain>
    </source>
</reference>
<feature type="binding site" evidence="6">
    <location>
        <position position="76"/>
    </location>
    <ligand>
        <name>S-adenosyl-L-methionine</name>
        <dbReference type="ChEBI" id="CHEBI:59789"/>
    </ligand>
</feature>
<comment type="function">
    <text evidence="6">Specifically methylates the N7 position of a guanine in 16S rRNA.</text>
</comment>
<dbReference type="Proteomes" id="UP000077177">
    <property type="component" value="Chromosome"/>
</dbReference>
<dbReference type="PATRIC" id="fig|1492898.3.peg.2040"/>
<keyword evidence="8" id="KW-1185">Reference proteome</keyword>
<evidence type="ECO:0000313" key="8">
    <source>
        <dbReference type="Proteomes" id="UP000077177"/>
    </source>
</evidence>
<dbReference type="GO" id="GO:0005829">
    <property type="term" value="C:cytosol"/>
    <property type="evidence" value="ECO:0007669"/>
    <property type="project" value="TreeGrafter"/>
</dbReference>
<dbReference type="HAMAP" id="MF_00074">
    <property type="entry name" value="16SrRNA_methyltr_G"/>
    <property type="match status" value="1"/>
</dbReference>
<reference evidence="8" key="1">
    <citation type="submission" date="2015-01" db="EMBL/GenBank/DDBJ databases">
        <title>Flavisolibacter sp./LCS9/ whole genome sequencing.</title>
        <authorList>
            <person name="Kim M.K."/>
            <person name="Srinivasan S."/>
            <person name="Lee J.-J."/>
        </authorList>
    </citation>
    <scope>NUCLEOTIDE SEQUENCE [LARGE SCALE GENOMIC DNA]</scope>
    <source>
        <strain evidence="8">LCS9</strain>
    </source>
</reference>
<accession>A0A172TUD4</accession>
<evidence type="ECO:0000256" key="2">
    <source>
        <dbReference type="ARBA" id="ARBA00022552"/>
    </source>
</evidence>
<gene>
    <name evidence="6" type="primary">rsmG</name>
    <name evidence="7" type="ORF">SY85_09480</name>
</gene>
<dbReference type="Gene3D" id="3.40.50.150">
    <property type="entry name" value="Vaccinia Virus protein VP39"/>
    <property type="match status" value="1"/>
</dbReference>
<dbReference type="PANTHER" id="PTHR31760">
    <property type="entry name" value="S-ADENOSYL-L-METHIONINE-DEPENDENT METHYLTRANSFERASES SUPERFAMILY PROTEIN"/>
    <property type="match status" value="1"/>
</dbReference>
<sequence>MSAPTVDIVLKYFSDFSPKQVDQLRALGDLYTEWNAKINVISRKDIESLYEKHILHSLTIAAIFDFPKGLQIIDIGTGGGFPGVPLAIFFPEVQFHLVDSVGKKLKIIEAVKEAINLPNVTTQHTRVEEIKNRKFDFVVSRAVAPLKDLWTWSKPLLKNTQFTVEGPTSDEVYKSGLICLKGGDLAQEISESGTRPRMIEISSLFDEEYFKEKYLVYVKA</sequence>
<evidence type="ECO:0000256" key="4">
    <source>
        <dbReference type="ARBA" id="ARBA00022679"/>
    </source>
</evidence>
<dbReference type="GO" id="GO:0070043">
    <property type="term" value="F:rRNA (guanine-N7-)-methyltransferase activity"/>
    <property type="evidence" value="ECO:0007669"/>
    <property type="project" value="UniProtKB-UniRule"/>
</dbReference>
<dbReference type="PANTHER" id="PTHR31760:SF0">
    <property type="entry name" value="S-ADENOSYL-L-METHIONINE-DEPENDENT METHYLTRANSFERASES SUPERFAMILY PROTEIN"/>
    <property type="match status" value="1"/>
</dbReference>
<keyword evidence="2 6" id="KW-0698">rRNA processing</keyword>
<dbReference type="NCBIfam" id="TIGR00138">
    <property type="entry name" value="rsmG_gidB"/>
    <property type="match status" value="1"/>
</dbReference>
<keyword evidence="3 6" id="KW-0489">Methyltransferase</keyword>
<keyword evidence="5 6" id="KW-0949">S-adenosyl-L-methionine</keyword>
<feature type="binding site" evidence="6">
    <location>
        <position position="81"/>
    </location>
    <ligand>
        <name>S-adenosyl-L-methionine</name>
        <dbReference type="ChEBI" id="CHEBI:59789"/>
    </ligand>
</feature>
<dbReference type="SUPFAM" id="SSF53335">
    <property type="entry name" value="S-adenosyl-L-methionine-dependent methyltransferases"/>
    <property type="match status" value="1"/>
</dbReference>
<dbReference type="KEGG" id="fla:SY85_09480"/>
<evidence type="ECO:0000256" key="3">
    <source>
        <dbReference type="ARBA" id="ARBA00022603"/>
    </source>
</evidence>
<feature type="binding site" evidence="6">
    <location>
        <begin position="127"/>
        <end position="128"/>
    </location>
    <ligand>
        <name>S-adenosyl-L-methionine</name>
        <dbReference type="ChEBI" id="CHEBI:59789"/>
    </ligand>
</feature>
<protein>
    <recommendedName>
        <fullName evidence="6">Ribosomal RNA small subunit methyltransferase G</fullName>
        <ecNumber evidence="6">2.1.1.-</ecNumber>
    </recommendedName>
    <alternativeName>
        <fullName evidence="6">16S rRNA 7-methylguanosine methyltransferase</fullName>
        <shortName evidence="6">16S rRNA m7G methyltransferase</shortName>
    </alternativeName>
</protein>
<proteinExistence type="inferred from homology"/>
<keyword evidence="4 6" id="KW-0808">Transferase</keyword>
<keyword evidence="1 6" id="KW-0963">Cytoplasm</keyword>
<dbReference type="OrthoDB" id="9808773at2"/>
<dbReference type="AlphaFoldDB" id="A0A172TUD4"/>
<dbReference type="EC" id="2.1.1.-" evidence="6"/>
<feature type="binding site" evidence="6">
    <location>
        <position position="141"/>
    </location>
    <ligand>
        <name>S-adenosyl-L-methionine</name>
        <dbReference type="ChEBI" id="CHEBI:59789"/>
    </ligand>
</feature>
<comment type="caution">
    <text evidence="6">Lacks conserved residue(s) required for the propagation of feature annotation.</text>
</comment>
<dbReference type="STRING" id="1492898.SY85_09480"/>
<dbReference type="PIRSF" id="PIRSF003078">
    <property type="entry name" value="GidB"/>
    <property type="match status" value="1"/>
</dbReference>
<evidence type="ECO:0000256" key="1">
    <source>
        <dbReference type="ARBA" id="ARBA00022490"/>
    </source>
</evidence>
<dbReference type="EMBL" id="CP011390">
    <property type="protein sequence ID" value="ANE50699.1"/>
    <property type="molecule type" value="Genomic_DNA"/>
</dbReference>
<comment type="similarity">
    <text evidence="6">Belongs to the methyltransferase superfamily. RNA methyltransferase RsmG family.</text>
</comment>
<comment type="subcellular location">
    <subcellularLocation>
        <location evidence="6">Cytoplasm</location>
    </subcellularLocation>
</comment>
<name>A0A172TUD4_9BACT</name>
<dbReference type="InterPro" id="IPR003682">
    <property type="entry name" value="rRNA_ssu_MeTfrase_G"/>
</dbReference>
<dbReference type="RefSeq" id="WP_066403925.1">
    <property type="nucleotide sequence ID" value="NZ_CP011390.1"/>
</dbReference>
<evidence type="ECO:0000313" key="7">
    <source>
        <dbReference type="EMBL" id="ANE50699.1"/>
    </source>
</evidence>